<feature type="domain" description="HTH merR-type" evidence="8">
    <location>
        <begin position="22"/>
        <end position="69"/>
    </location>
</feature>
<dbReference type="NCBIfam" id="TIGR00675">
    <property type="entry name" value="dcm"/>
    <property type="match status" value="1"/>
</dbReference>
<dbReference type="Gene3D" id="3.40.50.150">
    <property type="entry name" value="Vaccinia Virus protein VP39"/>
    <property type="match status" value="1"/>
</dbReference>
<keyword evidence="2 5" id="KW-0808">Transferase</keyword>
<dbReference type="InterPro" id="IPR031303">
    <property type="entry name" value="C5_meth_CS"/>
</dbReference>
<dbReference type="Pfam" id="PF13411">
    <property type="entry name" value="MerR_1"/>
    <property type="match status" value="1"/>
</dbReference>
<dbReference type="PRINTS" id="PR00105">
    <property type="entry name" value="C5METTRFRASE"/>
</dbReference>
<evidence type="ECO:0000256" key="6">
    <source>
        <dbReference type="RuleBase" id="RU000416"/>
    </source>
</evidence>
<evidence type="ECO:0000259" key="8">
    <source>
        <dbReference type="Pfam" id="PF13411"/>
    </source>
</evidence>
<evidence type="ECO:0000256" key="1">
    <source>
        <dbReference type="ARBA" id="ARBA00022603"/>
    </source>
</evidence>
<dbReference type="GO" id="GO:0032259">
    <property type="term" value="P:methylation"/>
    <property type="evidence" value="ECO:0007669"/>
    <property type="project" value="UniProtKB-KW"/>
</dbReference>
<dbReference type="REBASE" id="274436">
    <property type="entry name" value="M.Tel542ORF1475P"/>
</dbReference>
<reference evidence="10" key="1">
    <citation type="submission" date="2018-09" db="EMBL/GenBank/DDBJ databases">
        <title>Complete genome sequence of thermophilic cyanobacteria strain Thermosynechococcus elongatus PKUAC-SCTE542.</title>
        <authorList>
            <person name="Liang Y."/>
            <person name="Tang J."/>
            <person name="Daroch M."/>
        </authorList>
    </citation>
    <scope>NUCLEOTIDE SEQUENCE [LARGE SCALE GENOMIC DNA]</scope>
    <source>
        <strain evidence="10">E542</strain>
    </source>
</reference>
<comment type="similarity">
    <text evidence="5 6">Belongs to the class I-like SAM-binding methyltransferase superfamily. C5-methyltransferase family.</text>
</comment>
<dbReference type="CDD" id="cd00315">
    <property type="entry name" value="Cyt_C5_DNA_methylase"/>
    <property type="match status" value="1"/>
</dbReference>
<protein>
    <recommendedName>
        <fullName evidence="7">Cytosine-specific methyltransferase</fullName>
        <ecNumber evidence="7">2.1.1.37</ecNumber>
    </recommendedName>
</protein>
<dbReference type="SUPFAM" id="SSF53335">
    <property type="entry name" value="S-adenosyl-L-methionine-dependent methyltransferases"/>
    <property type="match status" value="1"/>
</dbReference>
<dbReference type="InterPro" id="IPR001525">
    <property type="entry name" value="C5_MeTfrase"/>
</dbReference>
<gene>
    <name evidence="9" type="primary">dcm</name>
    <name evidence="9" type="ORF">D3A95_01475</name>
</gene>
<dbReference type="Pfam" id="PF00145">
    <property type="entry name" value="DNA_methylase"/>
    <property type="match status" value="1"/>
</dbReference>
<evidence type="ECO:0000313" key="10">
    <source>
        <dbReference type="Proteomes" id="UP000261812"/>
    </source>
</evidence>
<keyword evidence="10" id="KW-1185">Reference proteome</keyword>
<evidence type="ECO:0000256" key="7">
    <source>
        <dbReference type="RuleBase" id="RU000417"/>
    </source>
</evidence>
<dbReference type="AlphaFoldDB" id="A0A7D6F3V0"/>
<dbReference type="Gene3D" id="1.10.1660.10">
    <property type="match status" value="1"/>
</dbReference>
<dbReference type="GO" id="GO:0003677">
    <property type="term" value="F:DNA binding"/>
    <property type="evidence" value="ECO:0007669"/>
    <property type="project" value="InterPro"/>
</dbReference>
<evidence type="ECO:0000256" key="4">
    <source>
        <dbReference type="ARBA" id="ARBA00022747"/>
    </source>
</evidence>
<dbReference type="EC" id="2.1.1.37" evidence="7"/>
<comment type="catalytic activity">
    <reaction evidence="7">
        <text>a 2'-deoxycytidine in DNA + S-adenosyl-L-methionine = a 5-methyl-2'-deoxycytidine in DNA + S-adenosyl-L-homocysteine + H(+)</text>
        <dbReference type="Rhea" id="RHEA:13681"/>
        <dbReference type="Rhea" id="RHEA-COMP:11369"/>
        <dbReference type="Rhea" id="RHEA-COMP:11370"/>
        <dbReference type="ChEBI" id="CHEBI:15378"/>
        <dbReference type="ChEBI" id="CHEBI:57856"/>
        <dbReference type="ChEBI" id="CHEBI:59789"/>
        <dbReference type="ChEBI" id="CHEBI:85452"/>
        <dbReference type="ChEBI" id="CHEBI:85454"/>
        <dbReference type="EC" id="2.1.1.37"/>
    </reaction>
</comment>
<name>A0A7D6F3V0_9CYAN</name>
<dbReference type="Proteomes" id="UP000261812">
    <property type="component" value="Chromosome"/>
</dbReference>
<evidence type="ECO:0000256" key="2">
    <source>
        <dbReference type="ARBA" id="ARBA00022679"/>
    </source>
</evidence>
<keyword evidence="3 5" id="KW-0949">S-adenosyl-L-methionine</keyword>
<sequence>MGYTKDLRILHKTNGVLSAELIADILNVTKTTVQKWERQGLLTCLKEDERGKRYYPVTQLLQFPKFRELIFSSWEQEQLIQPLRPYRTLELFAGAGGLALGLEQAGLHVISLNEIDKDACGTLQQNRPQWQVIEADIRTLHWECLIETEIDLLTGGFPCQAFSYAGEKLGFADTRGTLFFEFARAIKEVQPKVFLGENVRGLLNHDRGRTIKTIEAVLSEIGYTLMPPQVLNALFYRVPQKRQRLFLVGIRNDLVPYAQFAWPSPCPQIMTLADALKAGVLYETDVPASVGQRYPEQKAAILQQVPEGGCWRDLPPDLQQAYLMGSFRLDGGKTGMARRLAWDEPALTLTCSPAQKQTERCHPTETRPLTVREYARIQTFPDDWQFCGSLASQYRQIGNAVPVNLAAAVGRSLVNLLNALEIKLPQPTIGLSAAKQLEFSFA</sequence>
<proteinExistence type="inferred from homology"/>
<feature type="active site" evidence="5">
    <location>
        <position position="159"/>
    </location>
</feature>
<dbReference type="EMBL" id="CP032152">
    <property type="protein sequence ID" value="QLL29683.1"/>
    <property type="molecule type" value="Genomic_DNA"/>
</dbReference>
<dbReference type="InterPro" id="IPR009061">
    <property type="entry name" value="DNA-bd_dom_put_sf"/>
</dbReference>
<evidence type="ECO:0000256" key="3">
    <source>
        <dbReference type="ARBA" id="ARBA00022691"/>
    </source>
</evidence>
<dbReference type="GO" id="GO:0009307">
    <property type="term" value="P:DNA restriction-modification system"/>
    <property type="evidence" value="ECO:0007669"/>
    <property type="project" value="UniProtKB-KW"/>
</dbReference>
<dbReference type="InterPro" id="IPR018117">
    <property type="entry name" value="C5_DNA_meth_AS"/>
</dbReference>
<dbReference type="InterPro" id="IPR000551">
    <property type="entry name" value="MerR-type_HTH_dom"/>
</dbReference>
<evidence type="ECO:0000313" key="9">
    <source>
        <dbReference type="EMBL" id="QLL29683.1"/>
    </source>
</evidence>
<organism evidence="9 10">
    <name type="scientific">Thermosynechococcus sichuanensis E542</name>
    <dbReference type="NCBI Taxonomy" id="2016101"/>
    <lineage>
        <taxon>Bacteria</taxon>
        <taxon>Bacillati</taxon>
        <taxon>Cyanobacteriota</taxon>
        <taxon>Cyanophyceae</taxon>
        <taxon>Acaryochloridales</taxon>
        <taxon>Thermosynechococcaceae</taxon>
        <taxon>Thermosynechococcus</taxon>
        <taxon>Thermosynechococcus sichuanensis</taxon>
    </lineage>
</organism>
<dbReference type="PANTHER" id="PTHR10629:SF52">
    <property type="entry name" value="DNA (CYTOSINE-5)-METHYLTRANSFERASE 1"/>
    <property type="match status" value="1"/>
</dbReference>
<dbReference type="InterPro" id="IPR029063">
    <property type="entry name" value="SAM-dependent_MTases_sf"/>
</dbReference>
<dbReference type="PROSITE" id="PS51679">
    <property type="entry name" value="SAM_MT_C5"/>
    <property type="match status" value="1"/>
</dbReference>
<evidence type="ECO:0000256" key="5">
    <source>
        <dbReference type="PROSITE-ProRule" id="PRU01016"/>
    </source>
</evidence>
<dbReference type="Gene3D" id="3.90.120.10">
    <property type="entry name" value="DNA Methylase, subunit A, domain 2"/>
    <property type="match status" value="1"/>
</dbReference>
<dbReference type="GO" id="GO:0044027">
    <property type="term" value="P:negative regulation of gene expression via chromosomal CpG island methylation"/>
    <property type="evidence" value="ECO:0007669"/>
    <property type="project" value="TreeGrafter"/>
</dbReference>
<dbReference type="SUPFAM" id="SSF46955">
    <property type="entry name" value="Putative DNA-binding domain"/>
    <property type="match status" value="1"/>
</dbReference>
<keyword evidence="1 5" id="KW-0489">Methyltransferase</keyword>
<dbReference type="PANTHER" id="PTHR10629">
    <property type="entry name" value="CYTOSINE-SPECIFIC METHYLTRANSFERASE"/>
    <property type="match status" value="1"/>
</dbReference>
<dbReference type="InterPro" id="IPR050390">
    <property type="entry name" value="C5-Methyltransferase"/>
</dbReference>
<dbReference type="GO" id="GO:0003886">
    <property type="term" value="F:DNA (cytosine-5-)-methyltransferase activity"/>
    <property type="evidence" value="ECO:0007669"/>
    <property type="project" value="UniProtKB-EC"/>
</dbReference>
<dbReference type="RefSeq" id="WP_181495730.1">
    <property type="nucleotide sequence ID" value="NZ_CP032152.1"/>
</dbReference>
<dbReference type="KEGG" id="tsq:D3A95_01475"/>
<dbReference type="GO" id="GO:0006355">
    <property type="term" value="P:regulation of DNA-templated transcription"/>
    <property type="evidence" value="ECO:0007669"/>
    <property type="project" value="InterPro"/>
</dbReference>
<accession>A0A7D6F3V0</accession>
<dbReference type="PROSITE" id="PS00094">
    <property type="entry name" value="C5_MTASE_1"/>
    <property type="match status" value="1"/>
</dbReference>
<dbReference type="PROSITE" id="PS00095">
    <property type="entry name" value="C5_MTASE_2"/>
    <property type="match status" value="1"/>
</dbReference>
<keyword evidence="4" id="KW-0680">Restriction system</keyword>